<dbReference type="Gene3D" id="3.40.1440.10">
    <property type="entry name" value="GIY-YIG endonuclease"/>
    <property type="match status" value="1"/>
</dbReference>
<dbReference type="PANTHER" id="PTHR34477">
    <property type="entry name" value="UPF0213 PROTEIN YHBQ"/>
    <property type="match status" value="1"/>
</dbReference>
<dbReference type="CDD" id="cd10456">
    <property type="entry name" value="GIY-YIG_UPF0213"/>
    <property type="match status" value="1"/>
</dbReference>
<reference evidence="3" key="1">
    <citation type="submission" date="2020-08" db="EMBL/GenBank/DDBJ databases">
        <title>Genome public.</title>
        <authorList>
            <person name="Liu C."/>
            <person name="Sun Q."/>
        </authorList>
    </citation>
    <scope>NUCLEOTIDE SEQUENCE</scope>
    <source>
        <strain evidence="3">BX7</strain>
    </source>
</reference>
<comment type="similarity">
    <text evidence="1">Belongs to the UPF0213 family.</text>
</comment>
<organism evidence="3 4">
    <name type="scientific">Feifania hominis</name>
    <dbReference type="NCBI Taxonomy" id="2763660"/>
    <lineage>
        <taxon>Bacteria</taxon>
        <taxon>Bacillati</taxon>
        <taxon>Bacillota</taxon>
        <taxon>Clostridia</taxon>
        <taxon>Eubacteriales</taxon>
        <taxon>Feifaniaceae</taxon>
        <taxon>Feifania</taxon>
    </lineage>
</organism>
<dbReference type="Pfam" id="PF01541">
    <property type="entry name" value="GIY-YIG"/>
    <property type="match status" value="1"/>
</dbReference>
<feature type="domain" description="GIY-YIG" evidence="2">
    <location>
        <begin position="7"/>
        <end position="84"/>
    </location>
</feature>
<dbReference type="Proteomes" id="UP000620366">
    <property type="component" value="Unassembled WGS sequence"/>
</dbReference>
<sequence>MELTPAGTPSVYILRCADGTLYTGWTYDVEKRLAAHRSGKGAKYTRGRGPLTLVYCEACASKSAALARECEIKAMPRSRKLKLIGEG</sequence>
<accession>A0A926DC54</accession>
<proteinExistence type="inferred from homology"/>
<dbReference type="InterPro" id="IPR035901">
    <property type="entry name" value="GIY-YIG_endonuc_sf"/>
</dbReference>
<dbReference type="PROSITE" id="PS50164">
    <property type="entry name" value="GIY_YIG"/>
    <property type="match status" value="1"/>
</dbReference>
<gene>
    <name evidence="3" type="ORF">H8695_04000</name>
</gene>
<name>A0A926DC54_9FIRM</name>
<comment type="caution">
    <text evidence="3">The sequence shown here is derived from an EMBL/GenBank/DDBJ whole genome shotgun (WGS) entry which is preliminary data.</text>
</comment>
<dbReference type="SUPFAM" id="SSF82771">
    <property type="entry name" value="GIY-YIG endonuclease"/>
    <property type="match status" value="1"/>
</dbReference>
<dbReference type="AlphaFoldDB" id="A0A926DC54"/>
<evidence type="ECO:0000313" key="3">
    <source>
        <dbReference type="EMBL" id="MBC8535853.1"/>
    </source>
</evidence>
<dbReference type="RefSeq" id="WP_249299597.1">
    <property type="nucleotide sequence ID" value="NZ_JACRSP010000002.1"/>
</dbReference>
<dbReference type="EMBL" id="JACRSP010000002">
    <property type="protein sequence ID" value="MBC8535853.1"/>
    <property type="molecule type" value="Genomic_DNA"/>
</dbReference>
<dbReference type="PANTHER" id="PTHR34477:SF1">
    <property type="entry name" value="UPF0213 PROTEIN YHBQ"/>
    <property type="match status" value="1"/>
</dbReference>
<evidence type="ECO:0000256" key="1">
    <source>
        <dbReference type="ARBA" id="ARBA00007435"/>
    </source>
</evidence>
<dbReference type="InterPro" id="IPR050190">
    <property type="entry name" value="UPF0213_domain"/>
</dbReference>
<keyword evidence="4" id="KW-1185">Reference proteome</keyword>
<dbReference type="InterPro" id="IPR000305">
    <property type="entry name" value="GIY-YIG_endonuc"/>
</dbReference>
<evidence type="ECO:0000259" key="2">
    <source>
        <dbReference type="PROSITE" id="PS50164"/>
    </source>
</evidence>
<evidence type="ECO:0000313" key="4">
    <source>
        <dbReference type="Proteomes" id="UP000620366"/>
    </source>
</evidence>
<protein>
    <submittedName>
        <fullName evidence="3">GIY-YIG nuclease family protein</fullName>
    </submittedName>
</protein>